<dbReference type="SMART" id="SM00926">
    <property type="entry name" value="Molybdop_Fe4S4"/>
    <property type="match status" value="1"/>
</dbReference>
<dbReference type="GO" id="GO:0051537">
    <property type="term" value="F:2 iron, 2 sulfur cluster binding"/>
    <property type="evidence" value="ECO:0007669"/>
    <property type="project" value="UniProtKB-KW"/>
</dbReference>
<keyword evidence="9" id="KW-0411">Iron-sulfur</keyword>
<gene>
    <name evidence="16" type="ORF">A2161_10120</name>
</gene>
<dbReference type="PANTHER" id="PTHR43105:SF10">
    <property type="entry name" value="NADH-QUINONE OXIDOREDUCTASE SUBUNIT G"/>
    <property type="match status" value="1"/>
</dbReference>
<dbReference type="PROSITE" id="PS00642">
    <property type="entry name" value="COMPLEX1_75K_2"/>
    <property type="match status" value="1"/>
</dbReference>
<dbReference type="SUPFAM" id="SSF53706">
    <property type="entry name" value="Formate dehydrogenase/DMSO reductase, domains 1-3"/>
    <property type="match status" value="1"/>
</dbReference>
<evidence type="ECO:0000256" key="6">
    <source>
        <dbReference type="ARBA" id="ARBA00022723"/>
    </source>
</evidence>
<organism evidence="16 17">
    <name type="scientific">Candidatus Schekmanbacteria bacterium RBG_13_48_7</name>
    <dbReference type="NCBI Taxonomy" id="1817878"/>
    <lineage>
        <taxon>Bacteria</taxon>
        <taxon>Candidatus Schekmaniibacteriota</taxon>
    </lineage>
</organism>
<keyword evidence="4" id="KW-0001">2Fe-2S</keyword>
<dbReference type="InterPro" id="IPR036010">
    <property type="entry name" value="2Fe-2S_ferredoxin-like_sf"/>
</dbReference>
<evidence type="ECO:0000256" key="7">
    <source>
        <dbReference type="ARBA" id="ARBA00022967"/>
    </source>
</evidence>
<comment type="cofactor">
    <cofactor evidence="11">
        <name>[2Fe-2S] cluster</name>
        <dbReference type="ChEBI" id="CHEBI:190135"/>
    </cofactor>
</comment>
<dbReference type="InterPro" id="IPR054351">
    <property type="entry name" value="NADH_UbQ_OxRdtase_ferredoxin"/>
</dbReference>
<dbReference type="PROSITE" id="PS00641">
    <property type="entry name" value="COMPLEX1_75K_1"/>
    <property type="match status" value="1"/>
</dbReference>
<dbReference type="CDD" id="cd00207">
    <property type="entry name" value="fer2"/>
    <property type="match status" value="1"/>
</dbReference>
<dbReference type="SUPFAM" id="SSF54862">
    <property type="entry name" value="4Fe-4S ferredoxins"/>
    <property type="match status" value="1"/>
</dbReference>
<evidence type="ECO:0000259" key="14">
    <source>
        <dbReference type="PROSITE" id="PS51669"/>
    </source>
</evidence>
<evidence type="ECO:0000259" key="15">
    <source>
        <dbReference type="PROSITE" id="PS51839"/>
    </source>
</evidence>
<dbReference type="GO" id="GO:0051539">
    <property type="term" value="F:4 iron, 4 sulfur cluster binding"/>
    <property type="evidence" value="ECO:0007669"/>
    <property type="project" value="UniProtKB-KW"/>
</dbReference>
<evidence type="ECO:0000259" key="12">
    <source>
        <dbReference type="PROSITE" id="PS51085"/>
    </source>
</evidence>
<dbReference type="InterPro" id="IPR000283">
    <property type="entry name" value="NADH_UbQ_OxRdtase_75kDa_su_CS"/>
</dbReference>
<dbReference type="GO" id="GO:0048038">
    <property type="term" value="F:quinone binding"/>
    <property type="evidence" value="ECO:0007669"/>
    <property type="project" value="UniProtKB-KW"/>
</dbReference>
<evidence type="ECO:0000256" key="3">
    <source>
        <dbReference type="ARBA" id="ARBA00022485"/>
    </source>
</evidence>
<keyword evidence="6" id="KW-0479">Metal-binding</keyword>
<keyword evidence="5" id="KW-0874">Quinone</keyword>
<accession>A0A1F7RYX8</accession>
<feature type="domain" description="4Fe-4S ferredoxin-type" evidence="13">
    <location>
        <begin position="143"/>
        <end position="162"/>
    </location>
</feature>
<evidence type="ECO:0000313" key="17">
    <source>
        <dbReference type="Proteomes" id="UP000179266"/>
    </source>
</evidence>
<dbReference type="Pfam" id="PF10588">
    <property type="entry name" value="NADH-G_4Fe-4S_3"/>
    <property type="match status" value="1"/>
</dbReference>
<dbReference type="Proteomes" id="UP000179266">
    <property type="component" value="Unassembled WGS sequence"/>
</dbReference>
<evidence type="ECO:0000256" key="9">
    <source>
        <dbReference type="ARBA" id="ARBA00023014"/>
    </source>
</evidence>
<dbReference type="AlphaFoldDB" id="A0A1F7RYX8"/>
<dbReference type="SMART" id="SM00929">
    <property type="entry name" value="NADH-G_4Fe-4S_3"/>
    <property type="match status" value="1"/>
</dbReference>
<dbReference type="GO" id="GO:0046872">
    <property type="term" value="F:metal ion binding"/>
    <property type="evidence" value="ECO:0007669"/>
    <property type="project" value="UniProtKB-KW"/>
</dbReference>
<keyword evidence="7" id="KW-1278">Translocase</keyword>
<dbReference type="Gene3D" id="3.40.50.740">
    <property type="match status" value="1"/>
</dbReference>
<dbReference type="PROSITE" id="PS51839">
    <property type="entry name" value="4FE4S_HC3"/>
    <property type="match status" value="1"/>
</dbReference>
<evidence type="ECO:0000256" key="2">
    <source>
        <dbReference type="ARBA" id="ARBA00005404"/>
    </source>
</evidence>
<feature type="domain" description="2Fe-2S ferredoxin-type" evidence="12">
    <location>
        <begin position="4"/>
        <end position="82"/>
    </location>
</feature>
<dbReference type="Gene3D" id="2.20.25.90">
    <property type="entry name" value="ADC-like domains"/>
    <property type="match status" value="1"/>
</dbReference>
<dbReference type="FunFam" id="3.30.70.20:FF:000002">
    <property type="entry name" value="NADH-ubiquinone oxidoreductase 75 kDa subunit"/>
    <property type="match status" value="1"/>
</dbReference>
<comment type="caution">
    <text evidence="16">The sequence shown here is derived from an EMBL/GenBank/DDBJ whole genome shotgun (WGS) entry which is preliminary data.</text>
</comment>
<dbReference type="SUPFAM" id="SSF54292">
    <property type="entry name" value="2Fe-2S ferredoxin-like"/>
    <property type="match status" value="1"/>
</dbReference>
<dbReference type="Pfam" id="PF00384">
    <property type="entry name" value="Molybdopterin"/>
    <property type="match status" value="2"/>
</dbReference>
<dbReference type="Pfam" id="PF22117">
    <property type="entry name" value="Fer4_Nqo3"/>
    <property type="match status" value="1"/>
</dbReference>
<sequence>MAEDTVTLKINGKEVTTKKGNMILQAAEQAGILIPHFCYHKHLSIAGNCRMCLVEVEGWPKLVISCATMAQEGMVVHTNNEKVRKAVTSVLEFILLNHPVDCPICDQSGECGLQDYYMEYGLHDSRMPLKEKHRKRKVVDLGPTIVLDTERCILCSRCIRFCDEVSKTSELAFIRRGGKMEITSFENRPLDNPYSLNTVEICPVGALTSKDFRFKCRVWFLKTINSVCDHCSTGCNIYAEYHQNKIYRFRPRQTDYVNKTWMCDEGRLSYKALYSRERVETPMLQIKGKLQPSSWNDALDSIHKTVETVISEKGPAGIGVIASPKLSTEELFSLKEFFGNLIKTPNIDFRVDDGFQTNKKMEDDVLRRVDKNPNTLGAMLLKIFPTENGADIKGMISKIDKGDLKMLFLVTDDILKKEDSEKIKHSLEKVEHLILVTPFKSELFKSCEVILPLKTYMEKDGTFINAQGRIQKFHRVINPPHEAASLVEIINGLLQMREHQIDLSSIEKVFLRMGSQHLFFEGITFEGIPDIGIQLKIGEV</sequence>
<feature type="domain" description="4Fe-4S Mo/W bis-MGD-type" evidence="14">
    <location>
        <begin position="221"/>
        <end position="277"/>
    </location>
</feature>
<dbReference type="InterPro" id="IPR019574">
    <property type="entry name" value="NADH_UbQ_OxRdtase_Gsu_4Fe4S-bd"/>
</dbReference>
<feature type="domain" description="4Fe-4S His(Cys)3-ligated-type" evidence="15">
    <location>
        <begin position="82"/>
        <end position="121"/>
    </location>
</feature>
<dbReference type="Gene3D" id="3.10.20.740">
    <property type="match status" value="1"/>
</dbReference>
<dbReference type="Pfam" id="PF13510">
    <property type="entry name" value="Fer2_4"/>
    <property type="match status" value="1"/>
</dbReference>
<dbReference type="InterPro" id="IPR017896">
    <property type="entry name" value="4Fe4S_Fe-S-bd"/>
</dbReference>
<evidence type="ECO:0000256" key="1">
    <source>
        <dbReference type="ARBA" id="ARBA00001966"/>
    </source>
</evidence>
<dbReference type="Pfam" id="PF04879">
    <property type="entry name" value="Molybdop_Fe4S4"/>
    <property type="match status" value="1"/>
</dbReference>
<comment type="cofactor">
    <cofactor evidence="1">
        <name>[4Fe-4S] cluster</name>
        <dbReference type="ChEBI" id="CHEBI:49883"/>
    </cofactor>
</comment>
<reference evidence="16 17" key="1">
    <citation type="journal article" date="2016" name="Nat. Commun.">
        <title>Thousands of microbial genomes shed light on interconnected biogeochemical processes in an aquifer system.</title>
        <authorList>
            <person name="Anantharaman K."/>
            <person name="Brown C.T."/>
            <person name="Hug L.A."/>
            <person name="Sharon I."/>
            <person name="Castelle C.J."/>
            <person name="Probst A.J."/>
            <person name="Thomas B.C."/>
            <person name="Singh A."/>
            <person name="Wilkins M.J."/>
            <person name="Karaoz U."/>
            <person name="Brodie E.L."/>
            <person name="Williams K.H."/>
            <person name="Hubbard S.S."/>
            <person name="Banfield J.F."/>
        </authorList>
    </citation>
    <scope>NUCLEOTIDE SEQUENCE [LARGE SCALE GENOMIC DNA]</scope>
</reference>
<evidence type="ECO:0000256" key="11">
    <source>
        <dbReference type="ARBA" id="ARBA00034078"/>
    </source>
</evidence>
<dbReference type="GO" id="GO:0016491">
    <property type="term" value="F:oxidoreductase activity"/>
    <property type="evidence" value="ECO:0007669"/>
    <property type="project" value="InterPro"/>
</dbReference>
<dbReference type="GO" id="GO:0016020">
    <property type="term" value="C:membrane"/>
    <property type="evidence" value="ECO:0007669"/>
    <property type="project" value="InterPro"/>
</dbReference>
<dbReference type="GO" id="GO:0008137">
    <property type="term" value="F:NADH dehydrogenase (ubiquinone) activity"/>
    <property type="evidence" value="ECO:0007669"/>
    <property type="project" value="InterPro"/>
</dbReference>
<dbReference type="PROSITE" id="PS51669">
    <property type="entry name" value="4FE4S_MOW_BIS_MGD"/>
    <property type="match status" value="1"/>
</dbReference>
<name>A0A1F7RYX8_9BACT</name>
<dbReference type="InterPro" id="IPR006656">
    <property type="entry name" value="Mopterin_OxRdtase"/>
</dbReference>
<evidence type="ECO:0000256" key="4">
    <source>
        <dbReference type="ARBA" id="ARBA00022714"/>
    </source>
</evidence>
<evidence type="ECO:0000259" key="13">
    <source>
        <dbReference type="PROSITE" id="PS51379"/>
    </source>
</evidence>
<evidence type="ECO:0008006" key="18">
    <source>
        <dbReference type="Google" id="ProtNLM"/>
    </source>
</evidence>
<dbReference type="Gene3D" id="3.30.70.20">
    <property type="match status" value="1"/>
</dbReference>
<keyword evidence="10" id="KW-0520">NAD</keyword>
<dbReference type="FunFam" id="3.10.20.740:FF:000001">
    <property type="entry name" value="NADH-quinone oxidoreductase subunit G"/>
    <property type="match status" value="1"/>
</dbReference>
<evidence type="ECO:0000256" key="10">
    <source>
        <dbReference type="ARBA" id="ARBA00023027"/>
    </source>
</evidence>
<dbReference type="InterPro" id="IPR006963">
    <property type="entry name" value="Mopterin_OxRdtase_4Fe-4S_dom"/>
</dbReference>
<dbReference type="InterPro" id="IPR050123">
    <property type="entry name" value="Prok_molybdopt-oxidoreductase"/>
</dbReference>
<comment type="similarity">
    <text evidence="2">Belongs to the complex I 75 kDa subunit family.</text>
</comment>
<dbReference type="PROSITE" id="PS00643">
    <property type="entry name" value="COMPLEX1_75K_3"/>
    <property type="match status" value="1"/>
</dbReference>
<dbReference type="PROSITE" id="PS51085">
    <property type="entry name" value="2FE2S_FER_2"/>
    <property type="match status" value="1"/>
</dbReference>
<dbReference type="PANTHER" id="PTHR43105">
    <property type="entry name" value="RESPIRATORY NITRATE REDUCTASE"/>
    <property type="match status" value="1"/>
</dbReference>
<dbReference type="EMBL" id="MGDD01000149">
    <property type="protein sequence ID" value="OGL46047.1"/>
    <property type="molecule type" value="Genomic_DNA"/>
</dbReference>
<keyword evidence="3" id="KW-0004">4Fe-4S</keyword>
<keyword evidence="8" id="KW-0408">Iron</keyword>
<dbReference type="PROSITE" id="PS51379">
    <property type="entry name" value="4FE4S_FER_2"/>
    <property type="match status" value="1"/>
</dbReference>
<dbReference type="GO" id="GO:0042773">
    <property type="term" value="P:ATP synthesis coupled electron transport"/>
    <property type="evidence" value="ECO:0007669"/>
    <property type="project" value="InterPro"/>
</dbReference>
<dbReference type="InterPro" id="IPR001041">
    <property type="entry name" value="2Fe-2S_ferredoxin-type"/>
</dbReference>
<evidence type="ECO:0000256" key="5">
    <source>
        <dbReference type="ARBA" id="ARBA00022719"/>
    </source>
</evidence>
<protein>
    <recommendedName>
        <fullName evidence="18">NADH dehydrogenase</fullName>
    </recommendedName>
</protein>
<evidence type="ECO:0000256" key="8">
    <source>
        <dbReference type="ARBA" id="ARBA00023004"/>
    </source>
</evidence>
<proteinExistence type="inferred from homology"/>
<evidence type="ECO:0000313" key="16">
    <source>
        <dbReference type="EMBL" id="OGL46047.1"/>
    </source>
</evidence>